<name>B3T1D0_9ZZZZ</name>
<evidence type="ECO:0000313" key="1">
    <source>
        <dbReference type="EMBL" id="ABZ06389.1"/>
    </source>
</evidence>
<organism evidence="1">
    <name type="scientific">uncultured marine microorganism HF4000_009G21</name>
    <dbReference type="NCBI Taxonomy" id="455515"/>
    <lineage>
        <taxon>unclassified sequences</taxon>
        <taxon>environmental samples</taxon>
    </lineage>
</organism>
<proteinExistence type="predicted"/>
<gene>
    <name evidence="1" type="ORF">ALOHA_HF4000009G21ctg1g25</name>
</gene>
<reference evidence="1" key="1">
    <citation type="journal article" date="2008" name="ISME J.">
        <title>Genomic patterns of recombination, clonal divergence and environment in marine microbial populations.</title>
        <authorList>
            <person name="Konstantinidis K.T."/>
            <person name="Delong E.F."/>
        </authorList>
    </citation>
    <scope>NUCLEOTIDE SEQUENCE</scope>
</reference>
<dbReference type="AlphaFoldDB" id="B3T1D0"/>
<sequence length="244" mass="25363">MEANAALGVVLIAADFNDINIPTGESLISFLEGTGTLNGGFCTATAIAMTDVIRTDVTHIMGTSDPENYTAAAAGNPSFGQHGYVVATLELANCDSGSEPGAGTSRGTDGNASTAIISGRVTIDGTSVEVSTVLDTDHVAITGTVVPEPNHNGQTGALYIVIAYDGDLFFKDTSDAFIAWNGELNSLGTYREGVSLEASISIDVFDGQLLGLRGTLEIFFAYSAQDILYYNPTLVSLEIEDNSG</sequence>
<protein>
    <submittedName>
        <fullName evidence="1">Uncharacterized protein</fullName>
    </submittedName>
</protein>
<accession>B3T1D0</accession>
<dbReference type="EMBL" id="EU016574">
    <property type="protein sequence ID" value="ABZ06389.1"/>
    <property type="molecule type" value="Genomic_DNA"/>
</dbReference>